<accession>A0A512M464</accession>
<keyword evidence="1" id="KW-0812">Transmembrane</keyword>
<keyword evidence="3" id="KW-1185">Reference proteome</keyword>
<proteinExistence type="predicted"/>
<dbReference type="AlphaFoldDB" id="A0A512M464"/>
<protein>
    <recommendedName>
        <fullName evidence="4">Glycosyltransferase RgtA/B/C/D-like domain-containing protein</fullName>
    </recommendedName>
</protein>
<dbReference type="Proteomes" id="UP000321577">
    <property type="component" value="Unassembled WGS sequence"/>
</dbReference>
<feature type="transmembrane region" description="Helical" evidence="1">
    <location>
        <begin position="347"/>
        <end position="369"/>
    </location>
</feature>
<gene>
    <name evidence="2" type="ORF">BGE01nite_08200</name>
</gene>
<feature type="transmembrane region" description="Helical" evidence="1">
    <location>
        <begin position="113"/>
        <end position="131"/>
    </location>
</feature>
<feature type="transmembrane region" description="Helical" evidence="1">
    <location>
        <begin position="184"/>
        <end position="200"/>
    </location>
</feature>
<evidence type="ECO:0008006" key="4">
    <source>
        <dbReference type="Google" id="ProtNLM"/>
    </source>
</evidence>
<reference evidence="2 3" key="1">
    <citation type="submission" date="2019-07" db="EMBL/GenBank/DDBJ databases">
        <title>Whole genome shotgun sequence of Brevifollis gellanilyticus NBRC 108608.</title>
        <authorList>
            <person name="Hosoyama A."/>
            <person name="Uohara A."/>
            <person name="Ohji S."/>
            <person name="Ichikawa N."/>
        </authorList>
    </citation>
    <scope>NUCLEOTIDE SEQUENCE [LARGE SCALE GENOMIC DNA]</scope>
    <source>
        <strain evidence="2 3">NBRC 108608</strain>
    </source>
</reference>
<feature type="transmembrane region" description="Helical" evidence="1">
    <location>
        <begin position="440"/>
        <end position="462"/>
    </location>
</feature>
<dbReference type="RefSeq" id="WP_146848985.1">
    <property type="nucleotide sequence ID" value="NZ_BKAG01000003.1"/>
</dbReference>
<feature type="transmembrane region" description="Helical" evidence="1">
    <location>
        <begin position="411"/>
        <end position="428"/>
    </location>
</feature>
<feature type="transmembrane region" description="Helical" evidence="1">
    <location>
        <begin position="381"/>
        <end position="399"/>
    </location>
</feature>
<comment type="caution">
    <text evidence="2">The sequence shown here is derived from an EMBL/GenBank/DDBJ whole genome shotgun (WGS) entry which is preliminary data.</text>
</comment>
<dbReference type="OrthoDB" id="175839at2"/>
<feature type="transmembrane region" description="Helical" evidence="1">
    <location>
        <begin position="162"/>
        <end position="179"/>
    </location>
</feature>
<organism evidence="2 3">
    <name type="scientific">Brevifollis gellanilyticus</name>
    <dbReference type="NCBI Taxonomy" id="748831"/>
    <lineage>
        <taxon>Bacteria</taxon>
        <taxon>Pseudomonadati</taxon>
        <taxon>Verrucomicrobiota</taxon>
        <taxon>Verrucomicrobiia</taxon>
        <taxon>Verrucomicrobiales</taxon>
        <taxon>Verrucomicrobiaceae</taxon>
    </lineage>
</organism>
<dbReference type="EMBL" id="BKAG01000003">
    <property type="protein sequence ID" value="GEP41529.1"/>
    <property type="molecule type" value="Genomic_DNA"/>
</dbReference>
<keyword evidence="1" id="KW-0472">Membrane</keyword>
<keyword evidence="1" id="KW-1133">Transmembrane helix</keyword>
<sequence length="463" mass="51395">MPPVRPSTPLLWLRWVTCLIALGAILWFVFKDLAPRIDDSDPLKLTMVEAANLELTTQTYHDLQPDFTQSFSEPLNRMIPHRTDGLVQPLWPWIAAWMHDPQNVGATLHGTGMFRLGLTLGFLAVLGFVAARSFSLPTALWVVLMAAFHGFVPVLPFFTGEVFFHIALLAFWLGCLYSLQRNSLWVYGIIGITGALAWLVEDRVVLPVLVVFVLVSSLRAIWGWVAAHFSKVRGISLWRWRNHWLGLTLLAAMFFFVSGPRLAESHELFGQAFYSHVDHVRWLDTPEEAQKWIEQHPNAAALARVPVLEMPTPASALGTITSEQLATRLVRGAALVSRQLGSALPQLLAMLGLLILVTLLTLTCCPKAAHAGERLHPETATSVLFVTASITICGVIALWDASVLPVRHLHGLVMLLALSLAWGAESVLRRARRRGVKRWIVIAYGVAMTGMGLWVAASARAWW</sequence>
<evidence type="ECO:0000313" key="2">
    <source>
        <dbReference type="EMBL" id="GEP41529.1"/>
    </source>
</evidence>
<feature type="transmembrane region" description="Helical" evidence="1">
    <location>
        <begin position="242"/>
        <end position="259"/>
    </location>
</feature>
<name>A0A512M464_9BACT</name>
<feature type="transmembrane region" description="Helical" evidence="1">
    <location>
        <begin position="206"/>
        <end position="230"/>
    </location>
</feature>
<evidence type="ECO:0000256" key="1">
    <source>
        <dbReference type="SAM" id="Phobius"/>
    </source>
</evidence>
<feature type="transmembrane region" description="Helical" evidence="1">
    <location>
        <begin position="12"/>
        <end position="30"/>
    </location>
</feature>
<evidence type="ECO:0000313" key="3">
    <source>
        <dbReference type="Proteomes" id="UP000321577"/>
    </source>
</evidence>